<dbReference type="Gene3D" id="3.40.47.10">
    <property type="match status" value="1"/>
</dbReference>
<dbReference type="Gene3D" id="3.30.559.30">
    <property type="entry name" value="Nonribosomal peptide synthetase, condensation domain"/>
    <property type="match status" value="1"/>
</dbReference>
<dbReference type="InterPro" id="IPR010080">
    <property type="entry name" value="Thioester_reductase-like_dom"/>
</dbReference>
<dbReference type="InterPro" id="IPR006162">
    <property type="entry name" value="Ppantetheine_attach_site"/>
</dbReference>
<dbReference type="FunFam" id="3.30.559.10:FF:000023">
    <property type="entry name" value="Non-ribosomal peptide synthetase"/>
    <property type="match status" value="1"/>
</dbReference>
<dbReference type="CDD" id="cd05235">
    <property type="entry name" value="SDR_e1"/>
    <property type="match status" value="1"/>
</dbReference>
<dbReference type="InterPro" id="IPR045851">
    <property type="entry name" value="AMP-bd_C_sf"/>
</dbReference>
<gene>
    <name evidence="13" type="ORF">DZC73_20260</name>
</gene>
<dbReference type="SUPFAM" id="SSF52777">
    <property type="entry name" value="CoA-dependent acyltransferases"/>
    <property type="match status" value="2"/>
</dbReference>
<dbReference type="InterPro" id="IPR020845">
    <property type="entry name" value="AMP-binding_CS"/>
</dbReference>
<dbReference type="SMART" id="SM00827">
    <property type="entry name" value="PKS_AT"/>
    <property type="match status" value="1"/>
</dbReference>
<dbReference type="Pfam" id="PF07993">
    <property type="entry name" value="NAD_binding_4"/>
    <property type="match status" value="1"/>
</dbReference>
<dbReference type="InterPro" id="IPR036736">
    <property type="entry name" value="ACP-like_sf"/>
</dbReference>
<dbReference type="GO" id="GO:0006633">
    <property type="term" value="P:fatty acid biosynthetic process"/>
    <property type="evidence" value="ECO:0007669"/>
    <property type="project" value="InterPro"/>
</dbReference>
<dbReference type="InterPro" id="IPR016035">
    <property type="entry name" value="Acyl_Trfase/lysoPLipase"/>
</dbReference>
<evidence type="ECO:0000256" key="7">
    <source>
        <dbReference type="ARBA" id="ARBA00023098"/>
    </source>
</evidence>
<dbReference type="GO" id="GO:0016874">
    <property type="term" value="F:ligase activity"/>
    <property type="evidence" value="ECO:0007669"/>
    <property type="project" value="UniProtKB-KW"/>
</dbReference>
<dbReference type="Gene3D" id="3.30.70.3290">
    <property type="match status" value="1"/>
</dbReference>
<dbReference type="SUPFAM" id="SSF51735">
    <property type="entry name" value="NAD(P)-binding Rossmann-fold domains"/>
    <property type="match status" value="1"/>
</dbReference>
<dbReference type="FunFam" id="3.30.559.30:FF:000006">
    <property type="entry name" value="Yersiniabactin polyketide/non-ribosomal peptide synthetase"/>
    <property type="match status" value="1"/>
</dbReference>
<dbReference type="Gene3D" id="2.30.38.10">
    <property type="entry name" value="Luciferase, Domain 3"/>
    <property type="match status" value="1"/>
</dbReference>
<dbReference type="EMBL" id="QUSW01000006">
    <property type="protein sequence ID" value="RQP22644.1"/>
    <property type="molecule type" value="Genomic_DNA"/>
</dbReference>
<dbReference type="Gene3D" id="3.40.109.10">
    <property type="entry name" value="NADH Oxidase"/>
    <property type="match status" value="2"/>
</dbReference>
<dbReference type="PANTHER" id="PTHR43775:SF51">
    <property type="entry name" value="INACTIVE PHENOLPHTHIOCEROL SYNTHESIS POLYKETIDE SYNTHASE TYPE I PKS1-RELATED"/>
    <property type="match status" value="1"/>
</dbReference>
<protein>
    <submittedName>
        <fullName evidence="13">Amino acid adenylation domain-containing protein</fullName>
    </submittedName>
</protein>
<keyword evidence="5" id="KW-0808">Transferase</keyword>
<comment type="similarity">
    <text evidence="9">In the C-terminal section; belongs to the NRP synthetase family.</text>
</comment>
<dbReference type="SUPFAM" id="SSF56801">
    <property type="entry name" value="Acetyl-CoA synthetase-like"/>
    <property type="match status" value="1"/>
</dbReference>
<dbReference type="Gene3D" id="1.10.1200.10">
    <property type="entry name" value="ACP-like"/>
    <property type="match status" value="2"/>
</dbReference>
<dbReference type="InterPro" id="IPR009081">
    <property type="entry name" value="PP-bd_ACP"/>
</dbReference>
<dbReference type="Gene3D" id="3.30.300.30">
    <property type="match status" value="2"/>
</dbReference>
<dbReference type="CDD" id="cd19535">
    <property type="entry name" value="Cyc_NRPS"/>
    <property type="match status" value="1"/>
</dbReference>
<evidence type="ECO:0000256" key="2">
    <source>
        <dbReference type="ARBA" id="ARBA00022450"/>
    </source>
</evidence>
<dbReference type="InterPro" id="IPR016036">
    <property type="entry name" value="Malonyl_transacylase_ACP-bd"/>
</dbReference>
<dbReference type="Gene3D" id="3.40.366.10">
    <property type="entry name" value="Malonyl-Coenzyme A Acyl Carrier Protein, domain 2"/>
    <property type="match status" value="1"/>
</dbReference>
<dbReference type="GO" id="GO:0004315">
    <property type="term" value="F:3-oxoacyl-[acyl-carrier-protein] synthase activity"/>
    <property type="evidence" value="ECO:0007669"/>
    <property type="project" value="InterPro"/>
</dbReference>
<dbReference type="CDD" id="cd02142">
    <property type="entry name" value="McbC_SagB-like_oxidoreductase"/>
    <property type="match status" value="1"/>
</dbReference>
<dbReference type="Pfam" id="PF02801">
    <property type="entry name" value="Ketoacyl-synt_C"/>
    <property type="match status" value="1"/>
</dbReference>
<proteinExistence type="inferred from homology"/>
<dbReference type="InterPro" id="IPR014030">
    <property type="entry name" value="Ketoacyl_synth_N"/>
</dbReference>
<sequence>MHPAAHSGNARRCGNNAAPTREPENMSKDSIATDPNSIAVIGMSCRMAGASSVDEFWANLAAGRESIRDLGDAQLREAGISPEAASHERYVRRASSLDGVEMFDARFFDFTPREATITAPSQRMLLMCAHEAFEDAGYDPRNCNPNVGVFAGVNRCDDWQKRLYELADTESGEFAKMLQLYIANDLDYAATRISYKFDLKGPSFNVSTACSTSLVAIHQACRALLSYECDMALAGGASVVLPQDAGYIHEPGGIQSHDGRCRAFDASSDGTIFGNGAGVVLLKRLDEAIADRDNIHAVIRGTAINNDGAAKVGYTAPSVQGQSQVILTALELAGVDPSDVGYVEAHGTGTSLGDPIEIEALTRAYRARTRRKRYCAIGSVKTNIGHLGAAAGVAGFIKTVLALKHRQIPASLHYRTPNPEIDFDSSPFVVNTELKPWAAAGQPRIAGLSSFGVGGTNAHAILQEAPSQPSTGSSRPQQLLALSAKSPAALDAQVRRLLDKVCASPELDLPDVAYTLGMGRTALEYRATVVAGSRDEAIAKLAAMNVSAEGAGPAQRSVKLALMFPGQGSQHPNMTLGLYQAEPVFRDTVDRCAALLESSLKRDIRNLLYPRPGREAEADAALQRTENAQPALFVTGYAMAQLLESWGLQADATIGHSIGEYVSACLAGVFSLEDALKLVAERGRLMQTMVPGRMLAVAASEHDIKPLLGDCSLAAVNGPQWCVVSGPLEAMAAFEQRLSSAGRPLHTSHAFHSSTADPILEIFHAVVRRVTLRAPTRRFISNLSGDWIRDSEAVDPAYWVKQLRGTVRFHAGVSTLMREGRMVLLEAGASQSLTALVKSFGVPDGDLVVAPCCRSAKQDASADLSILLQALGRAWTAGRSVDWKAFYAGERRARVSLPTYPFEGQRHWLERVPGRSRAVQVNAPTTATPTSAPAAVAAAPIVPGKSASALVQRLAGTAPEARQSLMEAFVGERVRALLGLSSGDHAGTALVELGLSSLMAIELRTELNAALQADHVSVIQLLDENTNIRTLAAHLLEMVAAGPVASAEVQVPEPTVAANTTPVPEAPVQVEANEFGSAVKSITPDLDSQFLPFPLTEIQQAYWIGRHNAGSGGNVATYAYIETEIRNLDVARYEFALNEMVRRHHMLRMVVQEDGQQRFLPEVPAYRIPVDDLSMLSPQEAEARLLETRDAMSHQVLDPTVWPLFQLRISRITPQRCRLHYGFDFMIVDVLSLLVFFRDMFLLYMGEQDRLTPLQLSYRDYVLAEKANRGSEQFQRSRQYWLDRVPTLAAAPSLPLTCEPSAIAAPRYVRRDFELDRDTWSRLKAQARQYKVTPSVLIATAYSEVLAKWCASPRFTLNLTIFNRPRLHPQMNDLIGDFTSSVLLEVDMSQVEAFESCARNIQNRLMSDLEHRHFSGVETLRALNSQMGGYQAVVMPIVLTSALGLDQHAESRLAGLDESKLQVYEEMMTLGHTISQTSQVWLDHVVREKNGALLCNWDALEEIFPPRMLDEMFCAYYDRLIELASEGEAAWRSLRPVALPHEQQAARDLVNATEAPISNALLQTLFEHQATRTPDALAVVNGDVRLSYRELLVLATHLGRSLREQGARPNELVAVVMEKGWEQIVAVFGILFSGAAYMPVDASLPPERVRHLLQQGEVRIALTQTRLLDRIDWPEAVRAQAIDRQQIDDSWRRRDMPVTLTPVQGPGDLAYVLFTSGSTGVPKGVMIDHRSAVNTVLDINQRFGITPADRAIAINALNFDLSVYDVFGLLSVGGALVMPLAERLLDASHWSELVLAERVTFWNTVPAIVQLYVEELEAQGARGRQPQEAAEALRLVFMSGDWIPVSLPDRIRAVLPAAKPISLGGPTETTVWSIYYPIGRVEPEWKSIPYGKPLANRTHHVLHADLTDCPDWVPGDIYTGGRIGLSQGYWRDEEKTAKVFINHPLTGEPIYKTGDVGRFLPDGNIEFIGRSDHQVKVQGHRIELGEIEHALTHCEGVRDALVMAVSDGAGDAQRAGHRLVAFVVEQASADDDSSIVNLMASEGVLRDPMQRAAFKLTQSHLRAFDEGTQAVALPHAPRREQPLRWSPSACQTMPPASATSRNTASLDSLGLWLSCLAQVRLADAALPKYFYPSAGSAHPVQCYLYVKAGAFSGVAEGCYYHDPAGHRLVRVAPAGAWNAQKAIGPALDACGFALFLVANPAAILPLYGEVGVERFAAIEAGHMLNLLSGSARHAGLAAWTGTAADEAMLLDGLSLPGEHRLVAALFGGGHAVPADLPATPIDCVVRQSYRRYLGDGVKAPQLRQLLSTLVEAQGPRAGTADMPTLWLHVKPGRVEGLAGGLYRVDAATAELELLCRLDSGLGGNLQYMENRPIHAGSAFSVIFMRDQAQATMQQLVQTGHLAQTLLHRAPGLEIGLCSTGGARIDLLRRHVPLADSFEAFYCLEGGSITPQQTLAWDNAEFMPLDPVQAWRDTLRARLPYYMVPSSFVRLKSFPLTANGKVDRKALAQHGMAGASAPTERELAPPRDELESAVHAAWLAVLEIGEAGIHDNLFELGGDSLMATKLTAELARTLGLNLPLHKVFADPTIAGMAAQYRALQGSDAMASLPTPTSPATAQQVLGEFAAVSAQLMRDASQDLPLVIDHRIPGDLGSPKAILLTGANGFLGAHVLHELLKRTSADVFCLVRGKDRTESLRRIEASLSLHGLDAARYRHRIHALAGDLAKPNLGLAADEHAAVCAEVDVIYHLGAQVNYARTYADLKAANVGGARAIISLAATGKRKGIVYVSSKYVCFGLDEHGVAIQQSEDRIARPDGLFIGYTQSKWVAEKLFERAGDAGIPVAIVRPGQISAAAHGRTHLPDDAFHQLVNLFRSVGSRPHDGEWSDGVIDIVPVDYCAAAIAAIGLKAGSYGRHFHLVNPQPMSMDNFFATLRELSTGPAPQVRSFEEWANDCLSAIHALDDKVSAFVLEKFFVATEHGRFIKGLFIDARLSRDNVSAALTGSGITCPAVNVELWRRYLQTGAADGSPPPAGSDQEARHATSQPA</sequence>
<evidence type="ECO:0000313" key="13">
    <source>
        <dbReference type="EMBL" id="RQP22644.1"/>
    </source>
</evidence>
<dbReference type="PROSITE" id="PS50075">
    <property type="entry name" value="CARRIER"/>
    <property type="match status" value="1"/>
</dbReference>
<keyword evidence="4" id="KW-0436">Ligase</keyword>
<evidence type="ECO:0000256" key="3">
    <source>
        <dbReference type="ARBA" id="ARBA00022553"/>
    </source>
</evidence>
<dbReference type="InterPro" id="IPR013120">
    <property type="entry name" value="FAR_NAD-bd"/>
</dbReference>
<feature type="region of interest" description="Disordered" evidence="10">
    <location>
        <begin position="1"/>
        <end position="33"/>
    </location>
</feature>
<dbReference type="Gene3D" id="3.30.559.10">
    <property type="entry name" value="Chloramphenicol acetyltransferase-like domain"/>
    <property type="match status" value="1"/>
</dbReference>
<dbReference type="InterPro" id="IPR050091">
    <property type="entry name" value="PKS_NRPS_Biosynth_Enz"/>
</dbReference>
<dbReference type="InterPro" id="IPR001242">
    <property type="entry name" value="Condensation_dom"/>
</dbReference>
<evidence type="ECO:0000256" key="4">
    <source>
        <dbReference type="ARBA" id="ARBA00022598"/>
    </source>
</evidence>
<dbReference type="PROSITE" id="PS00455">
    <property type="entry name" value="AMP_BINDING"/>
    <property type="match status" value="1"/>
</dbReference>
<dbReference type="GO" id="GO:0016491">
    <property type="term" value="F:oxidoreductase activity"/>
    <property type="evidence" value="ECO:0007669"/>
    <property type="project" value="InterPro"/>
</dbReference>
<evidence type="ECO:0000256" key="9">
    <source>
        <dbReference type="ARBA" id="ARBA00029443"/>
    </source>
</evidence>
<dbReference type="InterPro" id="IPR057737">
    <property type="entry name" value="Condensation_MtbB-like"/>
</dbReference>
<dbReference type="NCBIfam" id="TIGR01733">
    <property type="entry name" value="AA-adenyl-dom"/>
    <property type="match status" value="1"/>
</dbReference>
<evidence type="ECO:0000313" key="14">
    <source>
        <dbReference type="Proteomes" id="UP000267464"/>
    </source>
</evidence>
<accession>A0A3N7HKN5</accession>
<dbReference type="SUPFAM" id="SSF52151">
    <property type="entry name" value="FabD/lysophospholipase-like"/>
    <property type="match status" value="1"/>
</dbReference>
<keyword evidence="7" id="KW-0443">Lipid metabolism</keyword>
<evidence type="ECO:0000256" key="5">
    <source>
        <dbReference type="ARBA" id="ARBA00022679"/>
    </source>
</evidence>
<dbReference type="InterPro" id="IPR036291">
    <property type="entry name" value="NAD(P)-bd_dom_sf"/>
</dbReference>
<dbReference type="InterPro" id="IPR000415">
    <property type="entry name" value="Nitroreductase-like"/>
</dbReference>
<keyword evidence="2" id="KW-0596">Phosphopantetheine</keyword>
<keyword evidence="3" id="KW-0597">Phosphoprotein</keyword>
<dbReference type="InterPro" id="IPR018201">
    <property type="entry name" value="Ketoacyl_synth_AS"/>
</dbReference>
<dbReference type="Pfam" id="PF00698">
    <property type="entry name" value="Acyl_transf_1"/>
    <property type="match status" value="1"/>
</dbReference>
<dbReference type="InterPro" id="IPR023213">
    <property type="entry name" value="CAT-like_dom_sf"/>
</dbReference>
<name>A0A3N7HKN5_9BURK</name>
<dbReference type="Proteomes" id="UP000267464">
    <property type="component" value="Unassembled WGS sequence"/>
</dbReference>
<evidence type="ECO:0000259" key="12">
    <source>
        <dbReference type="PROSITE" id="PS52004"/>
    </source>
</evidence>
<dbReference type="Pfam" id="PF00109">
    <property type="entry name" value="ketoacyl-synt"/>
    <property type="match status" value="1"/>
</dbReference>
<feature type="region of interest" description="Disordered" evidence="10">
    <location>
        <begin position="3021"/>
        <end position="3043"/>
    </location>
</feature>
<dbReference type="Pfam" id="PF00501">
    <property type="entry name" value="AMP-binding"/>
    <property type="match status" value="1"/>
</dbReference>
<dbReference type="FunFam" id="3.40.47.10:FF:000042">
    <property type="entry name" value="Polyketide synthase Pks13"/>
    <property type="match status" value="1"/>
</dbReference>
<evidence type="ECO:0000256" key="10">
    <source>
        <dbReference type="SAM" id="MobiDB-lite"/>
    </source>
</evidence>
<dbReference type="SUPFAM" id="SSF53901">
    <property type="entry name" value="Thiolase-like"/>
    <property type="match status" value="1"/>
</dbReference>
<dbReference type="GO" id="GO:0004312">
    <property type="term" value="F:fatty acid synthase activity"/>
    <property type="evidence" value="ECO:0007669"/>
    <property type="project" value="TreeGrafter"/>
</dbReference>
<dbReference type="Pfam" id="PF00668">
    <property type="entry name" value="Condensation"/>
    <property type="match status" value="1"/>
</dbReference>
<dbReference type="SMART" id="SM00825">
    <property type="entry name" value="PKS_KS"/>
    <property type="match status" value="1"/>
</dbReference>
<dbReference type="GO" id="GO:0031177">
    <property type="term" value="F:phosphopantetheine binding"/>
    <property type="evidence" value="ECO:0007669"/>
    <property type="project" value="InterPro"/>
</dbReference>
<dbReference type="SUPFAM" id="SSF47336">
    <property type="entry name" value="ACP-like"/>
    <property type="match status" value="2"/>
</dbReference>
<dbReference type="InterPro" id="IPR020806">
    <property type="entry name" value="PKS_PP-bd"/>
</dbReference>
<reference evidence="13 14" key="2">
    <citation type="submission" date="2018-12" db="EMBL/GenBank/DDBJ databases">
        <title>Rhizobacter gummiphilus sp. nov., a rubber-degrading bacterium isolated from the soil of a botanical garden in Japan.</title>
        <authorList>
            <person name="Shunsuke S.S."/>
        </authorList>
    </citation>
    <scope>NUCLEOTIDE SEQUENCE [LARGE SCALE GENOMIC DNA]</scope>
    <source>
        <strain evidence="13 14">S-16</strain>
    </source>
</reference>
<evidence type="ECO:0000256" key="6">
    <source>
        <dbReference type="ARBA" id="ARBA00022832"/>
    </source>
</evidence>
<dbReference type="PROSITE" id="PS00012">
    <property type="entry name" value="PHOSPHOPANTETHEINE"/>
    <property type="match status" value="2"/>
</dbReference>
<evidence type="ECO:0000259" key="11">
    <source>
        <dbReference type="PROSITE" id="PS50075"/>
    </source>
</evidence>
<dbReference type="Pfam" id="PF00550">
    <property type="entry name" value="PP-binding"/>
    <property type="match status" value="2"/>
</dbReference>
<dbReference type="SMART" id="SM00823">
    <property type="entry name" value="PKS_PP"/>
    <property type="match status" value="2"/>
</dbReference>
<dbReference type="InterPro" id="IPR020841">
    <property type="entry name" value="PKS_Beta-ketoAc_synthase_dom"/>
</dbReference>
<dbReference type="InterPro" id="IPR010071">
    <property type="entry name" value="AA_adenyl_dom"/>
</dbReference>
<dbReference type="SUPFAM" id="SSF55048">
    <property type="entry name" value="Probable ACP-binding domain of malonyl-CoA ACP transacylase"/>
    <property type="match status" value="1"/>
</dbReference>
<evidence type="ECO:0000256" key="8">
    <source>
        <dbReference type="ARBA" id="ARBA00023268"/>
    </source>
</evidence>
<comment type="cofactor">
    <cofactor evidence="1">
        <name>pantetheine 4'-phosphate</name>
        <dbReference type="ChEBI" id="CHEBI:47942"/>
    </cofactor>
</comment>
<dbReference type="Gene3D" id="3.40.50.720">
    <property type="entry name" value="NAD(P)-binding Rossmann-like Domain"/>
    <property type="match status" value="1"/>
</dbReference>
<feature type="domain" description="Ketosynthase family 3 (KS3)" evidence="12">
    <location>
        <begin position="35"/>
        <end position="464"/>
    </location>
</feature>
<keyword evidence="6" id="KW-0276">Fatty acid metabolism</keyword>
<dbReference type="Pfam" id="PF22621">
    <property type="entry name" value="CurL-like_PKS_C"/>
    <property type="match status" value="1"/>
</dbReference>
<organism evidence="13 14">
    <name type="scientific">Piscinibacter terrae</name>
    <dbReference type="NCBI Taxonomy" id="2496871"/>
    <lineage>
        <taxon>Bacteria</taxon>
        <taxon>Pseudomonadati</taxon>
        <taxon>Pseudomonadota</taxon>
        <taxon>Betaproteobacteria</taxon>
        <taxon>Burkholderiales</taxon>
        <taxon>Sphaerotilaceae</taxon>
        <taxon>Piscinibacter</taxon>
    </lineage>
</organism>
<evidence type="ECO:0000256" key="1">
    <source>
        <dbReference type="ARBA" id="ARBA00001957"/>
    </source>
</evidence>
<dbReference type="InterPro" id="IPR000873">
    <property type="entry name" value="AMP-dep_synth/lig_dom"/>
</dbReference>
<dbReference type="InterPro" id="IPR014031">
    <property type="entry name" value="Ketoacyl_synth_C"/>
</dbReference>
<dbReference type="PROSITE" id="PS52004">
    <property type="entry name" value="KS3_2"/>
    <property type="match status" value="1"/>
</dbReference>
<comment type="caution">
    <text evidence="13">The sequence shown here is derived from an EMBL/GenBank/DDBJ whole genome shotgun (WGS) entry which is preliminary data.</text>
</comment>
<dbReference type="Gene3D" id="3.30.70.250">
    <property type="entry name" value="Malonyl-CoA ACP transacylase, ACP-binding"/>
    <property type="match status" value="1"/>
</dbReference>
<reference evidence="13 14" key="1">
    <citation type="submission" date="2018-08" db="EMBL/GenBank/DDBJ databases">
        <authorList>
            <person name="Khan S.A."/>
            <person name="Jeon C.O."/>
            <person name="Chun B.H."/>
            <person name="Jeong S.E."/>
        </authorList>
    </citation>
    <scope>NUCLEOTIDE SEQUENCE [LARGE SCALE GENOMIC DNA]</scope>
    <source>
        <strain evidence="13 14">S-16</strain>
    </source>
</reference>
<keyword evidence="8" id="KW-0511">Multifunctional enzyme</keyword>
<dbReference type="InterPro" id="IPR016039">
    <property type="entry name" value="Thiolase-like"/>
</dbReference>
<dbReference type="PANTHER" id="PTHR43775">
    <property type="entry name" value="FATTY ACID SYNTHASE"/>
    <property type="match status" value="1"/>
</dbReference>
<dbReference type="NCBIfam" id="TIGR01746">
    <property type="entry name" value="Thioester-redct"/>
    <property type="match status" value="1"/>
</dbReference>
<dbReference type="PROSITE" id="PS00606">
    <property type="entry name" value="KS3_1"/>
    <property type="match status" value="1"/>
</dbReference>
<dbReference type="InterPro" id="IPR001227">
    <property type="entry name" value="Ac_transferase_dom_sf"/>
</dbReference>
<dbReference type="CDD" id="cd00833">
    <property type="entry name" value="PKS"/>
    <property type="match status" value="1"/>
</dbReference>
<keyword evidence="14" id="KW-1185">Reference proteome</keyword>
<dbReference type="Gene3D" id="3.40.50.980">
    <property type="match status" value="2"/>
</dbReference>
<dbReference type="InterPro" id="IPR014043">
    <property type="entry name" value="Acyl_transferase_dom"/>
</dbReference>
<feature type="domain" description="Carrier" evidence="11">
    <location>
        <begin position="2524"/>
        <end position="2599"/>
    </location>
</feature>